<name>A0A1Y1Y8R8_9PLEO</name>
<evidence type="ECO:0000313" key="3">
    <source>
        <dbReference type="Proteomes" id="UP000193144"/>
    </source>
</evidence>
<accession>A0A1Y1Y8R8</accession>
<evidence type="ECO:0000256" key="1">
    <source>
        <dbReference type="SAM" id="MobiDB-lite"/>
    </source>
</evidence>
<reference evidence="2 3" key="1">
    <citation type="submission" date="2016-07" db="EMBL/GenBank/DDBJ databases">
        <title>Pervasive Adenine N6-methylation of Active Genes in Fungi.</title>
        <authorList>
            <consortium name="DOE Joint Genome Institute"/>
            <person name="Mondo S.J."/>
            <person name="Dannebaum R.O."/>
            <person name="Kuo R.C."/>
            <person name="Labutti K."/>
            <person name="Haridas S."/>
            <person name="Kuo A."/>
            <person name="Salamov A."/>
            <person name="Ahrendt S.R."/>
            <person name="Lipzen A."/>
            <person name="Sullivan W."/>
            <person name="Andreopoulos W.B."/>
            <person name="Clum A."/>
            <person name="Lindquist E."/>
            <person name="Daum C."/>
            <person name="Ramamoorthy G.K."/>
            <person name="Gryganskyi A."/>
            <person name="Culley D."/>
            <person name="Magnuson J.K."/>
            <person name="James T.Y."/>
            <person name="O'Malley M.A."/>
            <person name="Stajich J.E."/>
            <person name="Spatafora J.W."/>
            <person name="Visel A."/>
            <person name="Grigoriev I.V."/>
        </authorList>
    </citation>
    <scope>NUCLEOTIDE SEQUENCE [LARGE SCALE GENOMIC DNA]</scope>
    <source>
        <strain evidence="2 3">CBS 115471</strain>
    </source>
</reference>
<dbReference type="PANTHER" id="PTHR36167">
    <property type="entry name" value="C2H2 FINGER DOMAIN TRANSCRIPTION FACTOR (EUROFUNG)-RELATED"/>
    <property type="match status" value="1"/>
</dbReference>
<dbReference type="EMBL" id="MCFA01000308">
    <property type="protein sequence ID" value="ORX94420.1"/>
    <property type="molecule type" value="Genomic_DNA"/>
</dbReference>
<feature type="region of interest" description="Disordered" evidence="1">
    <location>
        <begin position="448"/>
        <end position="471"/>
    </location>
</feature>
<dbReference type="PANTHER" id="PTHR36167:SF4">
    <property type="entry name" value="FUNGAL N-TERMINAL DOMAIN-CONTAINING PROTEIN"/>
    <property type="match status" value="1"/>
</dbReference>
<protein>
    <recommendedName>
        <fullName evidence="4">Fungal N-terminal domain-containing protein</fullName>
    </recommendedName>
</protein>
<keyword evidence="3" id="KW-1185">Reference proteome</keyword>
<evidence type="ECO:0008006" key="4">
    <source>
        <dbReference type="Google" id="ProtNLM"/>
    </source>
</evidence>
<gene>
    <name evidence="2" type="ORF">BCR34DRAFT_221367</name>
</gene>
<evidence type="ECO:0000313" key="2">
    <source>
        <dbReference type="EMBL" id="ORX94420.1"/>
    </source>
</evidence>
<sequence length="500" mass="57105">MSSSCLTIFMATGLEILGIAASIIQLADTGLKLSTGIFAYISSVRHADERLDVLAKNVGRTADVVRQFGALLEEDEFANAVGEEGRRSASQCQRECEEAFGTVQVFLDKTRKSKSIFPFRENNLDLLNAQLESLKTHLSLVSHILRQRYDLKTALKNRELRDLRHTQLLEEFEKLRAETVDARNYFQKTKTMAALECESANPDKVDLNTPDYDIQSSGSWPIGTRSCLTIDEPSPAQQTTSEVVRLEPEFGRQILTVRKKGLPLETDEMREIIRPANRLMVRGPDGYHQKDRDKFFREDTPAPDTDRLSKECLQKCHQYIQAILDRISVMQNSNEEKSWSRSPNIKTRDLVATYETSCICFENELKQFSEGCTISLAVFHQLRCPLSASHPVSTPEEEHDKFDMALVNTNYYRRTMDTKDSTRLKEHPKGPQALIKKIMYSLGVRKIERTRSGSRPPSMRGGYPESRTADGKRVQYEELDKLLREWTTVMEEEDNVKNCT</sequence>
<dbReference type="OrthoDB" id="5431013at2759"/>
<proteinExistence type="predicted"/>
<dbReference type="AlphaFoldDB" id="A0A1Y1Y8R8"/>
<comment type="caution">
    <text evidence="2">The sequence shown here is derived from an EMBL/GenBank/DDBJ whole genome shotgun (WGS) entry which is preliminary data.</text>
</comment>
<dbReference type="GO" id="GO:0006355">
    <property type="term" value="P:regulation of DNA-templated transcription"/>
    <property type="evidence" value="ECO:0007669"/>
    <property type="project" value="InterPro"/>
</dbReference>
<dbReference type="InterPro" id="IPR039327">
    <property type="entry name" value="CON7-like"/>
</dbReference>
<dbReference type="STRING" id="1231657.A0A1Y1Y8R8"/>
<dbReference type="Proteomes" id="UP000193144">
    <property type="component" value="Unassembled WGS sequence"/>
</dbReference>
<organism evidence="2 3">
    <name type="scientific">Clohesyomyces aquaticus</name>
    <dbReference type="NCBI Taxonomy" id="1231657"/>
    <lineage>
        <taxon>Eukaryota</taxon>
        <taxon>Fungi</taxon>
        <taxon>Dikarya</taxon>
        <taxon>Ascomycota</taxon>
        <taxon>Pezizomycotina</taxon>
        <taxon>Dothideomycetes</taxon>
        <taxon>Pleosporomycetidae</taxon>
        <taxon>Pleosporales</taxon>
        <taxon>Lindgomycetaceae</taxon>
        <taxon>Clohesyomyces</taxon>
    </lineage>
</organism>